<feature type="domain" description="Flavodoxin-like fold" evidence="2">
    <location>
        <begin position="13"/>
        <end position="157"/>
    </location>
</feature>
<sequence>MTRNGVTGPDGAHIVVILSHPGKSVANQTIIDTLVEKFGQNIQVRHLDQLYSDQKIDIEAEQRALVSAELIILQFPMYWYNMPPSLKNWLDLVFSYGFAYGTSYKLEDKLLLVSTTTGGEDKQYQEKTVNDYLTSLESTSKFTKMKFAGILAVHSMLLVPGLVGEESNIRKRASNHAKQVIIPKIESLLSI</sequence>
<organism evidence="3 4">
    <name type="scientific">Cryptosporidium andersoni</name>
    <dbReference type="NCBI Taxonomy" id="117008"/>
    <lineage>
        <taxon>Eukaryota</taxon>
        <taxon>Sar</taxon>
        <taxon>Alveolata</taxon>
        <taxon>Apicomplexa</taxon>
        <taxon>Conoidasida</taxon>
        <taxon>Coccidia</taxon>
        <taxon>Eucoccidiorida</taxon>
        <taxon>Eimeriorina</taxon>
        <taxon>Cryptosporidiidae</taxon>
        <taxon>Cryptosporidium</taxon>
    </lineage>
</organism>
<dbReference type="OrthoDB" id="26889at2759"/>
<dbReference type="GO" id="GO:0009055">
    <property type="term" value="F:electron transfer activity"/>
    <property type="evidence" value="ECO:0007669"/>
    <property type="project" value="TreeGrafter"/>
</dbReference>
<accession>A0A1J4MNS7</accession>
<evidence type="ECO:0000313" key="4">
    <source>
        <dbReference type="Proteomes" id="UP000186804"/>
    </source>
</evidence>
<protein>
    <submittedName>
        <fullName evidence="3">Flavodoxin-like fold family protein</fullName>
    </submittedName>
</protein>
<dbReference type="SUPFAM" id="SSF52218">
    <property type="entry name" value="Flavoproteins"/>
    <property type="match status" value="1"/>
</dbReference>
<gene>
    <name evidence="3" type="ORF">cand_029160</name>
</gene>
<evidence type="ECO:0000256" key="1">
    <source>
        <dbReference type="ARBA" id="ARBA00023002"/>
    </source>
</evidence>
<proteinExistence type="predicted"/>
<comment type="caution">
    <text evidence="3">The sequence shown here is derived from an EMBL/GenBank/DDBJ whole genome shotgun (WGS) entry which is preliminary data.</text>
</comment>
<dbReference type="Pfam" id="PF02525">
    <property type="entry name" value="Flavodoxin_2"/>
    <property type="match status" value="1"/>
</dbReference>
<dbReference type="GeneID" id="92367100"/>
<dbReference type="InterPro" id="IPR029039">
    <property type="entry name" value="Flavoprotein-like_sf"/>
</dbReference>
<keyword evidence="4" id="KW-1185">Reference proteome</keyword>
<dbReference type="PANTHER" id="PTHR47307">
    <property type="entry name" value="GLUTATHIONE-REGULATED POTASSIUM-EFFLUX SYSTEM ANCILLARY PROTEIN KEFG"/>
    <property type="match status" value="1"/>
</dbReference>
<dbReference type="GO" id="GO:0003955">
    <property type="term" value="F:NAD(P)H dehydrogenase (quinone) activity"/>
    <property type="evidence" value="ECO:0007669"/>
    <property type="project" value="TreeGrafter"/>
</dbReference>
<dbReference type="RefSeq" id="XP_067067678.1">
    <property type="nucleotide sequence ID" value="XM_067213143.1"/>
</dbReference>
<dbReference type="AlphaFoldDB" id="A0A1J4MNS7"/>
<dbReference type="VEuPathDB" id="CryptoDB:cand_029160"/>
<dbReference type="EMBL" id="LRBS01000080">
    <property type="protein sequence ID" value="OII75832.1"/>
    <property type="molecule type" value="Genomic_DNA"/>
</dbReference>
<dbReference type="InterPro" id="IPR046980">
    <property type="entry name" value="KefG/KefF"/>
</dbReference>
<evidence type="ECO:0000259" key="2">
    <source>
        <dbReference type="Pfam" id="PF02525"/>
    </source>
</evidence>
<name>A0A1J4MNS7_9CRYT</name>
<evidence type="ECO:0000313" key="3">
    <source>
        <dbReference type="EMBL" id="OII75832.1"/>
    </source>
</evidence>
<reference evidence="3 4" key="1">
    <citation type="submission" date="2016-10" db="EMBL/GenBank/DDBJ databases">
        <title>Reductive evolution of mitochondrial metabolism and differential evolution of invasion-related proteins in Cryptosporidium.</title>
        <authorList>
            <person name="Liu S."/>
            <person name="Roellig D.M."/>
            <person name="Guo Y."/>
            <person name="Li N."/>
            <person name="Frace M.A."/>
            <person name="Tang K."/>
            <person name="Zhang L."/>
            <person name="Feng Y."/>
            <person name="Xiao L."/>
        </authorList>
    </citation>
    <scope>NUCLEOTIDE SEQUENCE [LARGE SCALE GENOMIC DNA]</scope>
    <source>
        <strain evidence="3">30847</strain>
    </source>
</reference>
<dbReference type="Proteomes" id="UP000186804">
    <property type="component" value="Unassembled WGS sequence"/>
</dbReference>
<dbReference type="GO" id="GO:0010181">
    <property type="term" value="F:FMN binding"/>
    <property type="evidence" value="ECO:0007669"/>
    <property type="project" value="TreeGrafter"/>
</dbReference>
<dbReference type="InterPro" id="IPR003680">
    <property type="entry name" value="Flavodoxin_fold"/>
</dbReference>
<dbReference type="PANTHER" id="PTHR47307:SF1">
    <property type="entry name" value="GLUTATHIONE-REGULATED POTASSIUM-EFFLUX SYSTEM ANCILLARY PROTEIN KEFG"/>
    <property type="match status" value="1"/>
</dbReference>
<dbReference type="Gene3D" id="3.40.50.360">
    <property type="match status" value="1"/>
</dbReference>
<keyword evidence="1" id="KW-0560">Oxidoreductase</keyword>